<keyword evidence="9" id="KW-1006">Bacterial flagellum protein export</keyword>
<dbReference type="PANTHER" id="PTHR34982">
    <property type="entry name" value="YOP PROTEINS TRANSLOCATION PROTEIN L"/>
    <property type="match status" value="1"/>
</dbReference>
<keyword evidence="11" id="KW-0282">Flagellum</keyword>
<keyword evidence="11" id="KW-0969">Cilium</keyword>
<dbReference type="InterPro" id="IPR018035">
    <property type="entry name" value="Flagellar_FliH/T3SS_HrpE"/>
</dbReference>
<dbReference type="NCBIfam" id="NF004270">
    <property type="entry name" value="PRK05687.2-1"/>
    <property type="match status" value="1"/>
</dbReference>
<dbReference type="PANTHER" id="PTHR34982:SF1">
    <property type="entry name" value="FLAGELLAR ASSEMBLY PROTEIN FLIH"/>
    <property type="match status" value="1"/>
</dbReference>
<reference evidence="11" key="1">
    <citation type="submission" date="2022-11" db="EMBL/GenBank/DDBJ databases">
        <title>Methylomonas rapida sp. nov., Carotenoid-Producing Obligate Methanotrophs with High Growth Characteristics and Biotechnological Potential.</title>
        <authorList>
            <person name="Tikhonova E.N."/>
            <person name="Suleimanov R.Z."/>
            <person name="Miroshnikov K."/>
            <person name="Oshkin I.Y."/>
            <person name="Belova S.E."/>
            <person name="Danilova O.V."/>
            <person name="Ashikhmin A."/>
            <person name="Konopkin A."/>
            <person name="But S.Y."/>
            <person name="Khmelenina V.N."/>
            <person name="Kuznetsov N."/>
            <person name="Pimenov N.V."/>
            <person name="Dedysh S.N."/>
        </authorList>
    </citation>
    <scope>NUCLEOTIDE SEQUENCE</scope>
    <source>
        <strain evidence="11">MP1</strain>
    </source>
</reference>
<evidence type="ECO:0000256" key="8">
    <source>
        <dbReference type="ARBA" id="ARBA00022927"/>
    </source>
</evidence>
<sequence length="244" mass="27507">MSSSKSPKFTPDELEALDTWRDLEDFAAPRSEVVEVTEATQVLTVEQIEAMQKQAYDEAFEQGRQQGFEQGLKQGYEQGHQQGLETGHKQGYEESQHLLQKQVSELDSLLQALAEPFKKLDDEVEHELVKLVIAIARQIIRREIRMDPGQIVGVIREAVNVLPLASQKITLNLHPDDAELVRSILKLDENPPLWRLQENPLITRGGCTVETEVSAVDATLEKRLSTVIATMLGDERQQDRGNDT</sequence>
<protein>
    <recommendedName>
        <fullName evidence="4">Flagellar assembly protein FliH</fullName>
    </recommendedName>
</protein>
<organism evidence="11 12">
    <name type="scientific">Methylomonas rapida</name>
    <dbReference type="NCBI Taxonomy" id="2963939"/>
    <lineage>
        <taxon>Bacteria</taxon>
        <taxon>Pseudomonadati</taxon>
        <taxon>Pseudomonadota</taxon>
        <taxon>Gammaproteobacteria</taxon>
        <taxon>Methylococcales</taxon>
        <taxon>Methylococcaceae</taxon>
        <taxon>Methylomonas</taxon>
    </lineage>
</organism>
<keyword evidence="6" id="KW-0963">Cytoplasm</keyword>
<keyword evidence="12" id="KW-1185">Reference proteome</keyword>
<dbReference type="InterPro" id="IPR000563">
    <property type="entry name" value="Flag_FliH"/>
</dbReference>
<dbReference type="InterPro" id="IPR051472">
    <property type="entry name" value="T3SS_Stator/FliH"/>
</dbReference>
<evidence type="ECO:0000256" key="9">
    <source>
        <dbReference type="ARBA" id="ARBA00023225"/>
    </source>
</evidence>
<keyword evidence="11" id="KW-0966">Cell projection</keyword>
<evidence type="ECO:0000256" key="2">
    <source>
        <dbReference type="ARBA" id="ARBA00004496"/>
    </source>
</evidence>
<evidence type="ECO:0000313" key="11">
    <source>
        <dbReference type="EMBL" id="WAR43440.1"/>
    </source>
</evidence>
<comment type="subcellular location">
    <subcellularLocation>
        <location evidence="2">Cytoplasm</location>
    </subcellularLocation>
</comment>
<keyword evidence="5" id="KW-0813">Transport</keyword>
<dbReference type="Proteomes" id="UP001162780">
    <property type="component" value="Chromosome"/>
</dbReference>
<gene>
    <name evidence="11" type="primary">fliH</name>
    <name evidence="11" type="ORF">NM686_013750</name>
</gene>
<accession>A0ABY7GDS5</accession>
<keyword evidence="7" id="KW-1005">Bacterial flagellum biogenesis</keyword>
<comment type="function">
    <text evidence="1">Needed for flagellar regrowth and assembly.</text>
</comment>
<feature type="domain" description="Flagellar assembly protein FliH/Type III secretion system HrpE" evidence="10">
    <location>
        <begin position="101"/>
        <end position="226"/>
    </location>
</feature>
<evidence type="ECO:0000256" key="6">
    <source>
        <dbReference type="ARBA" id="ARBA00022490"/>
    </source>
</evidence>
<evidence type="ECO:0000259" key="10">
    <source>
        <dbReference type="Pfam" id="PF02108"/>
    </source>
</evidence>
<evidence type="ECO:0000256" key="1">
    <source>
        <dbReference type="ARBA" id="ARBA00003041"/>
    </source>
</evidence>
<dbReference type="PRINTS" id="PR01003">
    <property type="entry name" value="FLGFLIH"/>
</dbReference>
<evidence type="ECO:0000256" key="5">
    <source>
        <dbReference type="ARBA" id="ARBA00022448"/>
    </source>
</evidence>
<evidence type="ECO:0000313" key="12">
    <source>
        <dbReference type="Proteomes" id="UP001162780"/>
    </source>
</evidence>
<evidence type="ECO:0000256" key="7">
    <source>
        <dbReference type="ARBA" id="ARBA00022795"/>
    </source>
</evidence>
<dbReference type="Pfam" id="PF02108">
    <property type="entry name" value="FliH"/>
    <property type="match status" value="1"/>
</dbReference>
<dbReference type="EMBL" id="CP113517">
    <property type="protein sequence ID" value="WAR43440.1"/>
    <property type="molecule type" value="Genomic_DNA"/>
</dbReference>
<evidence type="ECO:0000256" key="3">
    <source>
        <dbReference type="ARBA" id="ARBA00006602"/>
    </source>
</evidence>
<proteinExistence type="inferred from homology"/>
<comment type="similarity">
    <text evidence="3">Belongs to the FliH family.</text>
</comment>
<name>A0ABY7GDS5_9GAMM</name>
<evidence type="ECO:0000256" key="4">
    <source>
        <dbReference type="ARBA" id="ARBA00016507"/>
    </source>
</evidence>
<dbReference type="RefSeq" id="WP_255188408.1">
    <property type="nucleotide sequence ID" value="NZ_CP113517.1"/>
</dbReference>
<keyword evidence="8" id="KW-0653">Protein transport</keyword>